<evidence type="ECO:0000313" key="1">
    <source>
        <dbReference type="EMBL" id="TGY66593.1"/>
    </source>
</evidence>
<dbReference type="Proteomes" id="UP000308836">
    <property type="component" value="Unassembled WGS sequence"/>
</dbReference>
<sequence length="166" mass="18750">MFRTMRRKRQALDEKTCRKILENGSAGVLALYGDDGYPYAVPISYALEGDTLFFHSAKSGHKIDAIKRGDKASFCVIDQDEIVPARLTTYFRSVIAFGRVRIVEPASEKRRGIEALAKKYAPDIPQEEMDREIDRTWKALTVLALDVEHCTGKEAIELVEKKEGVK</sequence>
<gene>
    <name evidence="1" type="ORF">E5336_03430</name>
</gene>
<accession>A0AC61R8K4</accession>
<dbReference type="EMBL" id="SRYG01000005">
    <property type="protein sequence ID" value="TGY66593.1"/>
    <property type="molecule type" value="Genomic_DNA"/>
</dbReference>
<proteinExistence type="predicted"/>
<organism evidence="1 2">
    <name type="scientific">Dubosiella muris</name>
    <dbReference type="NCBI Taxonomy" id="3038133"/>
    <lineage>
        <taxon>Bacteria</taxon>
        <taxon>Bacillati</taxon>
        <taxon>Bacillota</taxon>
        <taxon>Erysipelotrichia</taxon>
        <taxon>Erysipelotrichales</taxon>
        <taxon>Erysipelotrichaceae</taxon>
        <taxon>Dubosiella</taxon>
    </lineage>
</organism>
<evidence type="ECO:0000313" key="2">
    <source>
        <dbReference type="Proteomes" id="UP000308836"/>
    </source>
</evidence>
<keyword evidence="2" id="KW-1185">Reference proteome</keyword>
<protein>
    <submittedName>
        <fullName evidence="1">Pyridoxamine 5'-phosphate oxidase family protein</fullName>
    </submittedName>
</protein>
<reference evidence="1" key="1">
    <citation type="submission" date="2019-04" db="EMBL/GenBank/DDBJ databases">
        <title>Microbes associate with the intestines of laboratory mice.</title>
        <authorList>
            <person name="Navarre W."/>
            <person name="Wong E."/>
            <person name="Huang K."/>
            <person name="Tropini C."/>
            <person name="Ng K."/>
            <person name="Yu B."/>
        </authorList>
    </citation>
    <scope>NUCLEOTIDE SEQUENCE</scope>
    <source>
        <strain evidence="1">NM09_H32</strain>
    </source>
</reference>
<comment type="caution">
    <text evidence="1">The sequence shown here is derived from an EMBL/GenBank/DDBJ whole genome shotgun (WGS) entry which is preliminary data.</text>
</comment>
<name>A0AC61R8K4_9FIRM</name>